<organism evidence="1 2">
    <name type="scientific">Durusdinium trenchii</name>
    <dbReference type="NCBI Taxonomy" id="1381693"/>
    <lineage>
        <taxon>Eukaryota</taxon>
        <taxon>Sar</taxon>
        <taxon>Alveolata</taxon>
        <taxon>Dinophyceae</taxon>
        <taxon>Suessiales</taxon>
        <taxon>Symbiodiniaceae</taxon>
        <taxon>Durusdinium</taxon>
    </lineage>
</organism>
<accession>A0ABP0JYH8</accession>
<dbReference type="EMBL" id="CAXAMN010006891">
    <property type="protein sequence ID" value="CAK9019541.1"/>
    <property type="molecule type" value="Genomic_DNA"/>
</dbReference>
<sequence length="211" mass="24506">MEQLLSKPNVVYTKADQCQYGLRGESGQPQRKRTGFATNSPEIAKALNALCPGDHQHEVIIGGNKSKKAQIYPEGLREAILAAYSRSIGAEDDQIKSKAFYLVHHGNYMLKNHEVRMMKETMNRKAMNNQMHHYLWNVASLWTDFYIEHMSEWDIRELSFNECVGVDVVFLPTLGNRSRHHRKTFLNLLQQKIRENKIMTNFLLKKDQENN</sequence>
<comment type="caution">
    <text evidence="1">The sequence shown here is derived from an EMBL/GenBank/DDBJ whole genome shotgun (WGS) entry which is preliminary data.</text>
</comment>
<proteinExistence type="predicted"/>
<evidence type="ECO:0000313" key="2">
    <source>
        <dbReference type="Proteomes" id="UP001642484"/>
    </source>
</evidence>
<keyword evidence="2" id="KW-1185">Reference proteome</keyword>
<name>A0ABP0JYH8_9DINO</name>
<protein>
    <submittedName>
        <fullName evidence="1">Uncharacterized protein</fullName>
    </submittedName>
</protein>
<evidence type="ECO:0000313" key="1">
    <source>
        <dbReference type="EMBL" id="CAK9019541.1"/>
    </source>
</evidence>
<gene>
    <name evidence="1" type="ORF">CCMP2556_LOCUS13697</name>
</gene>
<reference evidence="1 2" key="1">
    <citation type="submission" date="2024-02" db="EMBL/GenBank/DDBJ databases">
        <authorList>
            <person name="Chen Y."/>
            <person name="Shah S."/>
            <person name="Dougan E. K."/>
            <person name="Thang M."/>
            <person name="Chan C."/>
        </authorList>
    </citation>
    <scope>NUCLEOTIDE SEQUENCE [LARGE SCALE GENOMIC DNA]</scope>
</reference>
<dbReference type="Proteomes" id="UP001642484">
    <property type="component" value="Unassembled WGS sequence"/>
</dbReference>